<dbReference type="Proteomes" id="UP000346198">
    <property type="component" value="Unassembled WGS sequence"/>
</dbReference>
<evidence type="ECO:0000313" key="5">
    <source>
        <dbReference type="Proteomes" id="UP000346198"/>
    </source>
</evidence>
<dbReference type="PANTHER" id="PTHR43278:SF4">
    <property type="entry name" value="NAD(P)H-DEPENDENT FMN-CONTAINING OXIDOREDUCTASE YWQN-RELATED"/>
    <property type="match status" value="1"/>
</dbReference>
<dbReference type="AlphaFoldDB" id="A0A6C2URK9"/>
<accession>A0A6C2URK9</accession>
<keyword evidence="1" id="KW-0285">Flavoprotein</keyword>
<keyword evidence="5" id="KW-1185">Reference proteome</keyword>
<protein>
    <submittedName>
        <fullName evidence="4">2-amino-4-deoxychorismate dehydrogenase</fullName>
    </submittedName>
</protein>
<evidence type="ECO:0000256" key="2">
    <source>
        <dbReference type="ARBA" id="ARBA00022643"/>
    </source>
</evidence>
<dbReference type="InterPro" id="IPR051796">
    <property type="entry name" value="ISF_SsuE-like"/>
</dbReference>
<dbReference type="RefSeq" id="WP_136063014.1">
    <property type="nucleotide sequence ID" value="NZ_CAAHFH010000002.1"/>
</dbReference>
<evidence type="ECO:0000259" key="3">
    <source>
        <dbReference type="Pfam" id="PF03358"/>
    </source>
</evidence>
<keyword evidence="2" id="KW-0288">FMN</keyword>
<dbReference type="Pfam" id="PF03358">
    <property type="entry name" value="FMN_red"/>
    <property type="match status" value="1"/>
</dbReference>
<dbReference type="GO" id="GO:0016491">
    <property type="term" value="F:oxidoreductase activity"/>
    <property type="evidence" value="ECO:0007669"/>
    <property type="project" value="InterPro"/>
</dbReference>
<proteinExistence type="predicted"/>
<dbReference type="EMBL" id="CAAHFH010000002">
    <property type="protein sequence ID" value="VGO21566.1"/>
    <property type="molecule type" value="Genomic_DNA"/>
</dbReference>
<sequence>MKVVAFNGSPRKGGNTELLLKRVCGRLEKHGIETEVVQLGGKPVRGCLACGKCFENQDQQCIIKNDHINECIAKMIEADGILLGSPTYFADMSTEMKALVDRAGYVTLANGNLLKGKVGAAVAAVRRAGSVHAINSMNHFFTISQMVIPGSSYWNMGYGTAQGETAHDVEGLQTMDNLGENMAWIMKCIEASKGVVPAPETNTAEQMNFIRLEGEF</sequence>
<feature type="domain" description="NADPH-dependent FMN reductase-like" evidence="3">
    <location>
        <begin position="1"/>
        <end position="159"/>
    </location>
</feature>
<dbReference type="InterPro" id="IPR029039">
    <property type="entry name" value="Flavoprotein-like_sf"/>
</dbReference>
<dbReference type="InterPro" id="IPR005025">
    <property type="entry name" value="FMN_Rdtase-like_dom"/>
</dbReference>
<evidence type="ECO:0000313" key="4">
    <source>
        <dbReference type="EMBL" id="VGO21566.1"/>
    </source>
</evidence>
<organism evidence="4 5">
    <name type="scientific">Pontiella sulfatireligans</name>
    <dbReference type="NCBI Taxonomy" id="2750658"/>
    <lineage>
        <taxon>Bacteria</taxon>
        <taxon>Pseudomonadati</taxon>
        <taxon>Kiritimatiellota</taxon>
        <taxon>Kiritimatiellia</taxon>
        <taxon>Kiritimatiellales</taxon>
        <taxon>Pontiellaceae</taxon>
        <taxon>Pontiella</taxon>
    </lineage>
</organism>
<name>A0A6C2URK9_9BACT</name>
<gene>
    <name evidence="4" type="primary">sgcG</name>
    <name evidence="4" type="ORF">SCARR_03640</name>
</gene>
<reference evidence="4 5" key="1">
    <citation type="submission" date="2019-04" db="EMBL/GenBank/DDBJ databases">
        <authorList>
            <person name="Van Vliet M D."/>
        </authorList>
    </citation>
    <scope>NUCLEOTIDE SEQUENCE [LARGE SCALE GENOMIC DNA]</scope>
    <source>
        <strain evidence="4 5">F21</strain>
    </source>
</reference>
<dbReference type="PANTHER" id="PTHR43278">
    <property type="entry name" value="NAD(P)H-DEPENDENT FMN-CONTAINING OXIDOREDUCTASE YWQN-RELATED"/>
    <property type="match status" value="1"/>
</dbReference>
<dbReference type="Gene3D" id="3.40.50.360">
    <property type="match status" value="1"/>
</dbReference>
<dbReference type="SUPFAM" id="SSF52218">
    <property type="entry name" value="Flavoproteins"/>
    <property type="match status" value="1"/>
</dbReference>
<evidence type="ECO:0000256" key="1">
    <source>
        <dbReference type="ARBA" id="ARBA00022630"/>
    </source>
</evidence>